<dbReference type="AlphaFoldDB" id="A0AAU9JHU8"/>
<gene>
    <name evidence="2" type="ORF">BSTOLATCC_MIC28571</name>
</gene>
<protein>
    <recommendedName>
        <fullName evidence="1">UBC core domain-containing protein</fullName>
    </recommendedName>
</protein>
<evidence type="ECO:0000313" key="2">
    <source>
        <dbReference type="EMBL" id="CAG9321284.1"/>
    </source>
</evidence>
<sequence length="225" mass="25970">MMLLKNKKRTNTLYSVAELRLSKDLAELSTKRYSAGYTNVNISFPFKEGIHECVPVSLQIKPDQSHLYAGAWFHCIIKINPGYPFKPPIVIVKNQVYHPNIDMDTGLFLIDALRDEEWKPVMTVNAIIFAIELVLYEPNLNLIPENLLNVEMADLCRNNKNEFQWRVSQTLQGGIFFDKYAFSPLYGEPVNRKRPREGLEDVTRKMKRISLCVEMSMEVDPLSTN</sequence>
<dbReference type="EMBL" id="CAJZBQ010000028">
    <property type="protein sequence ID" value="CAG9321284.1"/>
    <property type="molecule type" value="Genomic_DNA"/>
</dbReference>
<dbReference type="PANTHER" id="PTHR24067">
    <property type="entry name" value="UBIQUITIN-CONJUGATING ENZYME E2"/>
    <property type="match status" value="1"/>
</dbReference>
<reference evidence="2" key="1">
    <citation type="submission" date="2021-09" db="EMBL/GenBank/DDBJ databases">
        <authorList>
            <consortium name="AG Swart"/>
            <person name="Singh M."/>
            <person name="Singh A."/>
            <person name="Seah K."/>
            <person name="Emmerich C."/>
        </authorList>
    </citation>
    <scope>NUCLEOTIDE SEQUENCE</scope>
    <source>
        <strain evidence="2">ATCC30299</strain>
    </source>
</reference>
<dbReference type="SMART" id="SM00212">
    <property type="entry name" value="UBCc"/>
    <property type="match status" value="1"/>
</dbReference>
<name>A0AAU9JHU8_9CILI</name>
<dbReference type="Pfam" id="PF00179">
    <property type="entry name" value="UQ_con"/>
    <property type="match status" value="1"/>
</dbReference>
<dbReference type="InterPro" id="IPR000608">
    <property type="entry name" value="UBC"/>
</dbReference>
<comment type="caution">
    <text evidence="2">The sequence shown here is derived from an EMBL/GenBank/DDBJ whole genome shotgun (WGS) entry which is preliminary data.</text>
</comment>
<evidence type="ECO:0000313" key="3">
    <source>
        <dbReference type="Proteomes" id="UP001162131"/>
    </source>
</evidence>
<dbReference type="Proteomes" id="UP001162131">
    <property type="component" value="Unassembled WGS sequence"/>
</dbReference>
<dbReference type="PROSITE" id="PS50127">
    <property type="entry name" value="UBC_2"/>
    <property type="match status" value="1"/>
</dbReference>
<organism evidence="2 3">
    <name type="scientific">Blepharisma stoltei</name>
    <dbReference type="NCBI Taxonomy" id="1481888"/>
    <lineage>
        <taxon>Eukaryota</taxon>
        <taxon>Sar</taxon>
        <taxon>Alveolata</taxon>
        <taxon>Ciliophora</taxon>
        <taxon>Postciliodesmatophora</taxon>
        <taxon>Heterotrichea</taxon>
        <taxon>Heterotrichida</taxon>
        <taxon>Blepharismidae</taxon>
        <taxon>Blepharisma</taxon>
    </lineage>
</organism>
<keyword evidence="3" id="KW-1185">Reference proteome</keyword>
<evidence type="ECO:0000259" key="1">
    <source>
        <dbReference type="PROSITE" id="PS50127"/>
    </source>
</evidence>
<proteinExistence type="predicted"/>
<feature type="domain" description="UBC core" evidence="1">
    <location>
        <begin position="16"/>
        <end position="176"/>
    </location>
</feature>
<dbReference type="Gene3D" id="3.10.110.10">
    <property type="entry name" value="Ubiquitin Conjugating Enzyme"/>
    <property type="match status" value="1"/>
</dbReference>
<dbReference type="InterPro" id="IPR050113">
    <property type="entry name" value="Ub_conjugating_enzyme"/>
</dbReference>
<dbReference type="InterPro" id="IPR016135">
    <property type="entry name" value="UBQ-conjugating_enzyme/RWD"/>
</dbReference>
<dbReference type="CDD" id="cd23794">
    <property type="entry name" value="UBCc_UBE2F_UBE2M"/>
    <property type="match status" value="1"/>
</dbReference>
<accession>A0AAU9JHU8</accession>
<dbReference type="SUPFAM" id="SSF54495">
    <property type="entry name" value="UBC-like"/>
    <property type="match status" value="1"/>
</dbReference>